<keyword evidence="2" id="KW-1185">Reference proteome</keyword>
<proteinExistence type="predicted"/>
<gene>
    <name evidence="1" type="ORF">SEA_TRINA_156</name>
</gene>
<accession>A0A2D0ZWR1</accession>
<name>A0A2D0ZWR1_9CAUD</name>
<sequence>MLVNTKDIRTEGSLGGEETIQMSLDANSLVHIMSVLADLYSDPAAAVIREYTTNALDSHIAAGQTRPVELSTPSRLSPYFIVQDYGLGMSVDDVRDVYSKFGASTKRFTNEQAGMLGLGSKSALTYCEQFTVRAVKDKYLSIISVSRSANGAGSIEIVDTRLTDEPNGVQIKIPVNRDHATFSSKIYQFAHYVTDPLLVDGVKVTTPNAIKLSDTITLHPTVNRYDRERDRIVMGNVSYPVEGAPLSQGRYKVLYKVPMGSVDFTPSREELLYSEITKATVKKMKEQFDKDFSAWVQSSIDNCKTYAEAWSKQNEINRQYNTRVKLKWQNKDLPDFYLDVKYCYFASDGKDVDFSTTSRSLTSVESTGLIITNWHNSRFARVQAEKINKYLAEKKLDFKKAILTDKVQFEELFTGWTIVDWNDIKKVKSAARVPRVGKPVKRWESYGNSALVEVDTSKDIYYASRTWLNGLGGESIAVSKTSDFYYVTDKETARFKKDYPKAVHMSEFARKAVKDYIASLTADDYDWFKHSIRFSNSSAVDIDNVLDPDLKKVLTYAKQRSEQTGRYTAYHKANQAHRKLSYADRNSAEFKLPEFEQTTGSRILDKYPLLSKPSFYSSEMKSNKLQEHMTAYVNMIYKRDNNII</sequence>
<reference evidence="2" key="1">
    <citation type="submission" date="2017-08" db="EMBL/GenBank/DDBJ databases">
        <authorList>
            <person name="de Groot N.N."/>
        </authorList>
    </citation>
    <scope>NUCLEOTIDE SEQUENCE [LARGE SCALE GENOMIC DNA]</scope>
</reference>
<dbReference type="InterPro" id="IPR036890">
    <property type="entry name" value="HATPase_C_sf"/>
</dbReference>
<evidence type="ECO:0000313" key="1">
    <source>
        <dbReference type="EMBL" id="ASZ74953.1"/>
    </source>
</evidence>
<dbReference type="Pfam" id="PF13589">
    <property type="entry name" value="HATPase_c_3"/>
    <property type="match status" value="1"/>
</dbReference>
<protein>
    <submittedName>
        <fullName evidence="1">RIIA-like protein</fullName>
    </submittedName>
</protein>
<dbReference type="Proteomes" id="UP000231419">
    <property type="component" value="Segment"/>
</dbReference>
<dbReference type="EMBL" id="MF668286">
    <property type="protein sequence ID" value="ASZ74953.1"/>
    <property type="molecule type" value="Genomic_DNA"/>
</dbReference>
<evidence type="ECO:0000313" key="2">
    <source>
        <dbReference type="Proteomes" id="UP000231419"/>
    </source>
</evidence>
<dbReference type="OrthoDB" id="288at10239"/>
<dbReference type="Gene3D" id="3.30.565.10">
    <property type="entry name" value="Histidine kinase-like ATPase, C-terminal domain"/>
    <property type="match status" value="1"/>
</dbReference>
<dbReference type="SUPFAM" id="SSF55874">
    <property type="entry name" value="ATPase domain of HSP90 chaperone/DNA topoisomerase II/histidine kinase"/>
    <property type="match status" value="1"/>
</dbReference>
<organism evidence="1 2">
    <name type="scientific">Rhodococcus phage Trina</name>
    <dbReference type="NCBI Taxonomy" id="2027905"/>
    <lineage>
        <taxon>Viruses</taxon>
        <taxon>Duplodnaviria</taxon>
        <taxon>Heunggongvirae</taxon>
        <taxon>Uroviricota</taxon>
        <taxon>Caudoviricetes</taxon>
        <taxon>Trinavirus</taxon>
        <taxon>Trinavirus trina</taxon>
    </lineage>
</organism>